<dbReference type="AlphaFoldDB" id="A0A975BN47"/>
<proteinExistence type="predicted"/>
<evidence type="ECO:0000313" key="1">
    <source>
        <dbReference type="EMBL" id="QTA88505.1"/>
    </source>
</evidence>
<accession>A0A975BN47</accession>
<evidence type="ECO:0000313" key="2">
    <source>
        <dbReference type="Proteomes" id="UP000663722"/>
    </source>
</evidence>
<dbReference type="EMBL" id="CP061800">
    <property type="protein sequence ID" value="QTA88505.1"/>
    <property type="molecule type" value="Genomic_DNA"/>
</dbReference>
<reference evidence="1" key="1">
    <citation type="journal article" date="2021" name="Microb. Physiol.">
        <title>Proteogenomic Insights into the Physiology of Marine, Sulfate-Reducing, Filamentous Desulfonema limicola and Desulfonema magnum.</title>
        <authorList>
            <person name="Schnaars V."/>
            <person name="Wohlbrand L."/>
            <person name="Scheve S."/>
            <person name="Hinrichs C."/>
            <person name="Reinhardt R."/>
            <person name="Rabus R."/>
        </authorList>
    </citation>
    <scope>NUCLEOTIDE SEQUENCE</scope>
    <source>
        <strain evidence="1">4be13</strain>
    </source>
</reference>
<protein>
    <submittedName>
        <fullName evidence="1">Uncharacterized protein</fullName>
    </submittedName>
</protein>
<gene>
    <name evidence="1" type="ORF">dnm_045510</name>
</gene>
<organism evidence="1 2">
    <name type="scientific">Desulfonema magnum</name>
    <dbReference type="NCBI Taxonomy" id="45655"/>
    <lineage>
        <taxon>Bacteria</taxon>
        <taxon>Pseudomonadati</taxon>
        <taxon>Thermodesulfobacteriota</taxon>
        <taxon>Desulfobacteria</taxon>
        <taxon>Desulfobacterales</taxon>
        <taxon>Desulfococcaceae</taxon>
        <taxon>Desulfonema</taxon>
    </lineage>
</organism>
<sequence>MKDAFLFYTNFFLLDKDKIITTFVIDETVNDADAGWIKAEHCSSLL</sequence>
<dbReference type="Proteomes" id="UP000663722">
    <property type="component" value="Chromosome"/>
</dbReference>
<name>A0A975BN47_9BACT</name>
<dbReference type="KEGG" id="dmm:dnm_045510"/>
<keyword evidence="2" id="KW-1185">Reference proteome</keyword>